<proteinExistence type="predicted"/>
<feature type="non-terminal residue" evidence="2">
    <location>
        <position position="1"/>
    </location>
</feature>
<evidence type="ECO:0000313" key="2">
    <source>
        <dbReference type="EMBL" id="CAF5172930.1"/>
    </source>
</evidence>
<organism evidence="2 3">
    <name type="scientific">Rotaria magnacalcarata</name>
    <dbReference type="NCBI Taxonomy" id="392030"/>
    <lineage>
        <taxon>Eukaryota</taxon>
        <taxon>Metazoa</taxon>
        <taxon>Spiralia</taxon>
        <taxon>Gnathifera</taxon>
        <taxon>Rotifera</taxon>
        <taxon>Eurotatoria</taxon>
        <taxon>Bdelloidea</taxon>
        <taxon>Philodinida</taxon>
        <taxon>Philodinidae</taxon>
        <taxon>Rotaria</taxon>
    </lineage>
</organism>
<evidence type="ECO:0000256" key="1">
    <source>
        <dbReference type="SAM" id="MobiDB-lite"/>
    </source>
</evidence>
<comment type="caution">
    <text evidence="2">The sequence shown here is derived from an EMBL/GenBank/DDBJ whole genome shotgun (WGS) entry which is preliminary data.</text>
</comment>
<feature type="compositionally biased region" description="Basic and acidic residues" evidence="1">
    <location>
        <begin position="1"/>
        <end position="15"/>
    </location>
</feature>
<reference evidence="2" key="1">
    <citation type="submission" date="2021-02" db="EMBL/GenBank/DDBJ databases">
        <authorList>
            <person name="Nowell W R."/>
        </authorList>
    </citation>
    <scope>NUCLEOTIDE SEQUENCE</scope>
</reference>
<sequence>MGKSDPRWIVEDRPDATNPNNWHWKEKN</sequence>
<dbReference type="AlphaFoldDB" id="A0A8S3GU60"/>
<feature type="region of interest" description="Disordered" evidence="1">
    <location>
        <begin position="1"/>
        <end position="28"/>
    </location>
</feature>
<gene>
    <name evidence="2" type="ORF">SMN809_LOCUS66400</name>
</gene>
<evidence type="ECO:0000313" key="3">
    <source>
        <dbReference type="Proteomes" id="UP000676336"/>
    </source>
</evidence>
<protein>
    <submittedName>
        <fullName evidence="2">Uncharacterized protein</fullName>
    </submittedName>
</protein>
<name>A0A8S3GU60_9BILA</name>
<accession>A0A8S3GU60</accession>
<dbReference type="EMBL" id="CAJOBI010313279">
    <property type="protein sequence ID" value="CAF5172930.1"/>
    <property type="molecule type" value="Genomic_DNA"/>
</dbReference>
<dbReference type="Proteomes" id="UP000676336">
    <property type="component" value="Unassembled WGS sequence"/>
</dbReference>